<dbReference type="RefSeq" id="WP_272746958.1">
    <property type="nucleotide sequence ID" value="NZ_JAQQKX010000002.1"/>
</dbReference>
<organism evidence="2 3">
    <name type="scientific">Asticcacaulis aquaticus</name>
    <dbReference type="NCBI Taxonomy" id="2984212"/>
    <lineage>
        <taxon>Bacteria</taxon>
        <taxon>Pseudomonadati</taxon>
        <taxon>Pseudomonadota</taxon>
        <taxon>Alphaproteobacteria</taxon>
        <taxon>Caulobacterales</taxon>
        <taxon>Caulobacteraceae</taxon>
        <taxon>Asticcacaulis</taxon>
    </lineage>
</organism>
<dbReference type="Proteomes" id="UP001214854">
    <property type="component" value="Unassembled WGS sequence"/>
</dbReference>
<protein>
    <submittedName>
        <fullName evidence="2">Uncharacterized protein</fullName>
    </submittedName>
</protein>
<name>A0ABT5HQY0_9CAUL</name>
<keyword evidence="3" id="KW-1185">Reference proteome</keyword>
<feature type="transmembrane region" description="Helical" evidence="1">
    <location>
        <begin position="36"/>
        <end position="55"/>
    </location>
</feature>
<evidence type="ECO:0000256" key="1">
    <source>
        <dbReference type="SAM" id="Phobius"/>
    </source>
</evidence>
<keyword evidence="1" id="KW-0812">Transmembrane</keyword>
<dbReference type="EMBL" id="JAQQKX010000002">
    <property type="protein sequence ID" value="MDC7682471.1"/>
    <property type="molecule type" value="Genomic_DNA"/>
</dbReference>
<sequence>MNGRTPLWQAREASVFGDPWFVFKFGPLGYWVPVKWQGYLVLLVQIGIFILLNQNNLFKHLLAPWDGYLRGGIIGMFFLLIALSLLKTRWR</sequence>
<evidence type="ECO:0000313" key="3">
    <source>
        <dbReference type="Proteomes" id="UP001214854"/>
    </source>
</evidence>
<proteinExistence type="predicted"/>
<evidence type="ECO:0000313" key="2">
    <source>
        <dbReference type="EMBL" id="MDC7682471.1"/>
    </source>
</evidence>
<feature type="transmembrane region" description="Helical" evidence="1">
    <location>
        <begin position="67"/>
        <end position="86"/>
    </location>
</feature>
<accession>A0ABT5HQY0</accession>
<gene>
    <name evidence="2" type="ORF">PQU92_04240</name>
</gene>
<reference evidence="2 3" key="1">
    <citation type="submission" date="2023-01" db="EMBL/GenBank/DDBJ databases">
        <title>Novel species of the genus Asticcacaulis isolated from rivers.</title>
        <authorList>
            <person name="Lu H."/>
        </authorList>
    </citation>
    <scope>NUCLEOTIDE SEQUENCE [LARGE SCALE GENOMIC DNA]</scope>
    <source>
        <strain evidence="2 3">BYS171W</strain>
    </source>
</reference>
<comment type="caution">
    <text evidence="2">The sequence shown here is derived from an EMBL/GenBank/DDBJ whole genome shotgun (WGS) entry which is preliminary data.</text>
</comment>
<keyword evidence="1" id="KW-0472">Membrane</keyword>
<keyword evidence="1" id="KW-1133">Transmembrane helix</keyword>